<dbReference type="Proteomes" id="UP000675882">
    <property type="component" value="Unassembled WGS sequence"/>
</dbReference>
<gene>
    <name evidence="1" type="ORF">NTGZN8_340018</name>
</gene>
<protein>
    <recommendedName>
        <fullName evidence="3">Bacteriophage-related protein</fullName>
    </recommendedName>
</protein>
<keyword evidence="2" id="KW-1185">Reference proteome</keyword>
<sequence>MKNDKRRERVIPGGIEIKESGTSRQYEVNGQAATFVPLSIKRRHVSKMLVPPVGSEVTTFKPSLDLPLIRTLGKAFYWQALLDSGEVTNASDLAKQLKLEPGWVSEVLRMTLLAPDIVQAVLEGRQPRNLNLQTMRGRDSDIPLVWEDQRRMFGFSLHHRFGK</sequence>
<reference evidence="1" key="1">
    <citation type="submission" date="2021-02" db="EMBL/GenBank/DDBJ databases">
        <authorList>
            <person name="Han P."/>
        </authorList>
    </citation>
    <scope>NUCLEOTIDE SEQUENCE</scope>
    <source>
        <strain evidence="1">Candidatus Nitrotoga sp. ZN8</strain>
    </source>
</reference>
<dbReference type="AlphaFoldDB" id="A0A916BE27"/>
<dbReference type="EMBL" id="CAJNBL010000028">
    <property type="protein sequence ID" value="CAE6724629.1"/>
    <property type="molecule type" value="Genomic_DNA"/>
</dbReference>
<evidence type="ECO:0008006" key="3">
    <source>
        <dbReference type="Google" id="ProtNLM"/>
    </source>
</evidence>
<comment type="caution">
    <text evidence="1">The sequence shown here is derived from an EMBL/GenBank/DDBJ whole genome shotgun (WGS) entry which is preliminary data.</text>
</comment>
<evidence type="ECO:0000313" key="1">
    <source>
        <dbReference type="EMBL" id="CAE6724629.1"/>
    </source>
</evidence>
<proteinExistence type="predicted"/>
<dbReference type="RefSeq" id="WP_213036276.1">
    <property type="nucleotide sequence ID" value="NZ_CAJNBL010000028.1"/>
</dbReference>
<organism evidence="1 2">
    <name type="scientific">Candidatus Nitrotoga fabula</name>
    <dbReference type="NCBI Taxonomy" id="2182327"/>
    <lineage>
        <taxon>Bacteria</taxon>
        <taxon>Pseudomonadati</taxon>
        <taxon>Pseudomonadota</taxon>
        <taxon>Betaproteobacteria</taxon>
        <taxon>Nitrosomonadales</taxon>
        <taxon>Gallionellaceae</taxon>
        <taxon>Candidatus Nitrotoga</taxon>
    </lineage>
</organism>
<name>A0A916BE27_9PROT</name>
<evidence type="ECO:0000313" key="2">
    <source>
        <dbReference type="Proteomes" id="UP000675882"/>
    </source>
</evidence>
<dbReference type="SUPFAM" id="SSF109709">
    <property type="entry name" value="KorB DNA-binding domain-like"/>
    <property type="match status" value="1"/>
</dbReference>
<accession>A0A916BE27</accession>